<dbReference type="AlphaFoldDB" id="A0A016X2H5"/>
<sequence>MNGWIFELEIRGPIESWLKLSTRPLIQYLEKTPINTSPCGTKLESLSWDGFGTKEARSVPPTNSIAKQLDAKVHVQVAANFCWNKNEYKGNVGSIQVLVHLSEHVRGFDYSWIPFPQAASFDKNKEWIPVHVDNTKGDISAGVITIDGKQILGKVDVKNEKSAAGYGGKENMLVGPACANNTVVLCRKARPGYKFD</sequence>
<dbReference type="EMBL" id="JARK01000002">
    <property type="protein sequence ID" value="EYC46289.1"/>
    <property type="molecule type" value="Genomic_DNA"/>
</dbReference>
<gene>
    <name evidence="1" type="primary">Acey_s0402.g807</name>
    <name evidence="1" type="ORF">Y032_0402g807</name>
</gene>
<proteinExistence type="predicted"/>
<reference evidence="2" key="1">
    <citation type="journal article" date="2015" name="Nat. Genet.">
        <title>The genome and transcriptome of the zoonotic hookworm Ancylostoma ceylanicum identify infection-specific gene families.</title>
        <authorList>
            <person name="Schwarz E.M."/>
            <person name="Hu Y."/>
            <person name="Antoshechkin I."/>
            <person name="Miller M.M."/>
            <person name="Sternberg P.W."/>
            <person name="Aroian R.V."/>
        </authorList>
    </citation>
    <scope>NUCLEOTIDE SEQUENCE</scope>
    <source>
        <strain evidence="2">HY135</strain>
    </source>
</reference>
<dbReference type="PANTHER" id="PTHR31578">
    <property type="entry name" value="PROTEIN CBG21223-RELATED"/>
    <property type="match status" value="1"/>
</dbReference>
<dbReference type="InterPro" id="IPR021010">
    <property type="entry name" value="Cytosolic_motility_protein"/>
</dbReference>
<dbReference type="Pfam" id="PF12150">
    <property type="entry name" value="MFP2b"/>
    <property type="match status" value="1"/>
</dbReference>
<evidence type="ECO:0000313" key="2">
    <source>
        <dbReference type="Proteomes" id="UP000024635"/>
    </source>
</evidence>
<dbReference type="OrthoDB" id="5776186at2759"/>
<accession>A0A016X2H5</accession>
<keyword evidence="2" id="KW-1185">Reference proteome</keyword>
<dbReference type="Proteomes" id="UP000024635">
    <property type="component" value="Unassembled WGS sequence"/>
</dbReference>
<name>A0A016X2H5_9BILA</name>
<comment type="caution">
    <text evidence="1">The sequence shown here is derived from an EMBL/GenBank/DDBJ whole genome shotgun (WGS) entry which is preliminary data.</text>
</comment>
<dbReference type="PANTHER" id="PTHR31578:SF3">
    <property type="entry name" value="NEMATODE SPECIFIC PEPTIDE FAMILY"/>
    <property type="match status" value="1"/>
</dbReference>
<dbReference type="SUPFAM" id="SSF141739">
    <property type="entry name" value="MFPT repeat-like"/>
    <property type="match status" value="1"/>
</dbReference>
<organism evidence="1 2">
    <name type="scientific">Ancylostoma ceylanicum</name>
    <dbReference type="NCBI Taxonomy" id="53326"/>
    <lineage>
        <taxon>Eukaryota</taxon>
        <taxon>Metazoa</taxon>
        <taxon>Ecdysozoa</taxon>
        <taxon>Nematoda</taxon>
        <taxon>Chromadorea</taxon>
        <taxon>Rhabditida</taxon>
        <taxon>Rhabditina</taxon>
        <taxon>Rhabditomorpha</taxon>
        <taxon>Strongyloidea</taxon>
        <taxon>Ancylostomatidae</taxon>
        <taxon>Ancylostomatinae</taxon>
        <taxon>Ancylostoma</taxon>
    </lineage>
</organism>
<evidence type="ECO:0000313" key="1">
    <source>
        <dbReference type="EMBL" id="EYC46289.1"/>
    </source>
</evidence>
<protein>
    <submittedName>
        <fullName evidence="1">Uncharacterized protein</fullName>
    </submittedName>
</protein>